<dbReference type="InterPro" id="IPR006068">
    <property type="entry name" value="ATPase_P-typ_cation-transptr_C"/>
</dbReference>
<dbReference type="RefSeq" id="WP_007190914.1">
    <property type="nucleotide sequence ID" value="NZ_AFWV01000001.1"/>
</dbReference>
<dbReference type="EMBL" id="AFWV01000001">
    <property type="protein sequence ID" value="EGV20258.1"/>
    <property type="molecule type" value="Genomic_DNA"/>
</dbReference>
<dbReference type="STRING" id="768671.ThimaDRAFT_0036"/>
<protein>
    <submittedName>
        <fullName evidence="3">Cation transporting ATPase domain protein</fullName>
    </submittedName>
</protein>
<accession>F9U535</accession>
<name>F9U535_9GAMM</name>
<evidence type="ECO:0000313" key="4">
    <source>
        <dbReference type="Proteomes" id="UP000005459"/>
    </source>
</evidence>
<feature type="transmembrane region" description="Helical" evidence="1">
    <location>
        <begin position="7"/>
        <end position="26"/>
    </location>
</feature>
<reference evidence="3 4" key="1">
    <citation type="submission" date="2011-06" db="EMBL/GenBank/DDBJ databases">
        <title>The draft genome of Thiocapsa marina 5811.</title>
        <authorList>
            <consortium name="US DOE Joint Genome Institute (JGI-PGF)"/>
            <person name="Lucas S."/>
            <person name="Han J."/>
            <person name="Cheng J.-F."/>
            <person name="Goodwin L."/>
            <person name="Pitluck S."/>
            <person name="Peters L."/>
            <person name="Land M.L."/>
            <person name="Hauser L."/>
            <person name="Vogl K."/>
            <person name="Liu Z."/>
            <person name="Imhoff J."/>
            <person name="Thiel V."/>
            <person name="Frigaard N.-U."/>
            <person name="Bryant D."/>
            <person name="Woyke T.J."/>
        </authorList>
    </citation>
    <scope>NUCLEOTIDE SEQUENCE [LARGE SCALE GENOMIC DNA]</scope>
    <source>
        <strain evidence="3 4">5811</strain>
    </source>
</reference>
<dbReference type="eggNOG" id="COG0474">
    <property type="taxonomic scope" value="Bacteria"/>
</dbReference>
<dbReference type="InterPro" id="IPR023298">
    <property type="entry name" value="ATPase_P-typ_TM_dom_sf"/>
</dbReference>
<dbReference type="Proteomes" id="UP000005459">
    <property type="component" value="Unassembled WGS sequence"/>
</dbReference>
<keyword evidence="1" id="KW-0812">Transmembrane</keyword>
<evidence type="ECO:0000313" key="3">
    <source>
        <dbReference type="EMBL" id="EGV20258.1"/>
    </source>
</evidence>
<dbReference type="AlphaFoldDB" id="F9U535"/>
<dbReference type="Pfam" id="PF00689">
    <property type="entry name" value="Cation_ATPase_C"/>
    <property type="match status" value="1"/>
</dbReference>
<keyword evidence="1" id="KW-0472">Membrane</keyword>
<keyword evidence="4" id="KW-1185">Reference proteome</keyword>
<proteinExistence type="predicted"/>
<organism evidence="3 4">
    <name type="scientific">Thiocapsa marina 5811</name>
    <dbReference type="NCBI Taxonomy" id="768671"/>
    <lineage>
        <taxon>Bacteria</taxon>
        <taxon>Pseudomonadati</taxon>
        <taxon>Pseudomonadota</taxon>
        <taxon>Gammaproteobacteria</taxon>
        <taxon>Chromatiales</taxon>
        <taxon>Chromatiaceae</taxon>
        <taxon>Thiocapsa</taxon>
    </lineage>
</organism>
<dbReference type="SUPFAM" id="SSF81665">
    <property type="entry name" value="Calcium ATPase, transmembrane domain M"/>
    <property type="match status" value="1"/>
</dbReference>
<dbReference type="Gene3D" id="1.20.1110.10">
    <property type="entry name" value="Calcium-transporting ATPase, transmembrane domain"/>
    <property type="match status" value="1"/>
</dbReference>
<dbReference type="GO" id="GO:0022857">
    <property type="term" value="F:transmembrane transporter activity"/>
    <property type="evidence" value="ECO:0007669"/>
    <property type="project" value="UniProtKB-ARBA"/>
</dbReference>
<sequence length="108" mass="12169">MTTRGEAYALTLAFTTFVLFQFFNVFNARNEHGSTFNSHFLANGKLWSALGAVLALQILVVHWPEAQAVFATTHLTAEDWVKAALVASSVLLLDEGRKLAQRRYWRRA</sequence>
<feature type="domain" description="Cation-transporting P-type ATPase C-terminal" evidence="2">
    <location>
        <begin position="8"/>
        <end position="99"/>
    </location>
</feature>
<evidence type="ECO:0000256" key="1">
    <source>
        <dbReference type="SAM" id="Phobius"/>
    </source>
</evidence>
<feature type="transmembrane region" description="Helical" evidence="1">
    <location>
        <begin position="46"/>
        <end position="63"/>
    </location>
</feature>
<evidence type="ECO:0000259" key="2">
    <source>
        <dbReference type="Pfam" id="PF00689"/>
    </source>
</evidence>
<gene>
    <name evidence="3" type="ORF">ThimaDRAFT_0036</name>
</gene>
<keyword evidence="1" id="KW-1133">Transmembrane helix</keyword>